<protein>
    <recommendedName>
        <fullName evidence="2">Histone-lysine N-methyltransferase, H3 lysine-79 specific</fullName>
        <ecNumber evidence="1">2.1.1.360</ecNumber>
    </recommendedName>
    <alternativeName>
        <fullName evidence="4">Histone H3-K79 methyltransferase</fullName>
    </alternativeName>
</protein>
<organism evidence="7 8">
    <name type="scientific">Triparma laevis f. inornata</name>
    <dbReference type="NCBI Taxonomy" id="1714386"/>
    <lineage>
        <taxon>Eukaryota</taxon>
        <taxon>Sar</taxon>
        <taxon>Stramenopiles</taxon>
        <taxon>Ochrophyta</taxon>
        <taxon>Bolidophyceae</taxon>
        <taxon>Parmales</taxon>
        <taxon>Triparmaceae</taxon>
        <taxon>Triparma</taxon>
    </lineage>
</organism>
<dbReference type="GO" id="GO:0051726">
    <property type="term" value="P:regulation of cell cycle"/>
    <property type="evidence" value="ECO:0007669"/>
    <property type="project" value="InterPro"/>
</dbReference>
<keyword evidence="3" id="KW-0156">Chromatin regulator</keyword>
<evidence type="ECO:0000256" key="4">
    <source>
        <dbReference type="ARBA" id="ARBA00029821"/>
    </source>
</evidence>
<dbReference type="InterPro" id="IPR025789">
    <property type="entry name" value="DOT1_dom"/>
</dbReference>
<name>A0A9W7EKE1_9STRA</name>
<comment type="caution">
    <text evidence="7">The sequence shown here is derived from an EMBL/GenBank/DDBJ whole genome shotgun (WGS) entry which is preliminary data.</text>
</comment>
<reference evidence="8" key="1">
    <citation type="journal article" date="2023" name="Commun. Biol.">
        <title>Genome analysis of Parmales, the sister group of diatoms, reveals the evolutionary specialization of diatoms from phago-mixotrophs to photoautotrophs.</title>
        <authorList>
            <person name="Ban H."/>
            <person name="Sato S."/>
            <person name="Yoshikawa S."/>
            <person name="Yamada K."/>
            <person name="Nakamura Y."/>
            <person name="Ichinomiya M."/>
            <person name="Sato N."/>
            <person name="Blanc-Mathieu R."/>
            <person name="Endo H."/>
            <person name="Kuwata A."/>
            <person name="Ogata H."/>
        </authorList>
    </citation>
    <scope>NUCLEOTIDE SEQUENCE [LARGE SCALE GENOMIC DNA]</scope>
</reference>
<evidence type="ECO:0000256" key="1">
    <source>
        <dbReference type="ARBA" id="ARBA00012190"/>
    </source>
</evidence>
<dbReference type="Gene3D" id="3.40.50.150">
    <property type="entry name" value="Vaccinia Virus protein VP39"/>
    <property type="match status" value="1"/>
</dbReference>
<evidence type="ECO:0000256" key="2">
    <source>
        <dbReference type="ARBA" id="ARBA00020987"/>
    </source>
</evidence>
<evidence type="ECO:0000313" key="7">
    <source>
        <dbReference type="EMBL" id="GMH84094.1"/>
    </source>
</evidence>
<dbReference type="CDD" id="cd02440">
    <property type="entry name" value="AdoMet_MTases"/>
    <property type="match status" value="1"/>
</dbReference>
<dbReference type="Pfam" id="PF08123">
    <property type="entry name" value="DOT1"/>
    <property type="match status" value="1"/>
</dbReference>
<dbReference type="EMBL" id="BLQM01000339">
    <property type="protein sequence ID" value="GMH84094.1"/>
    <property type="molecule type" value="Genomic_DNA"/>
</dbReference>
<evidence type="ECO:0000259" key="6">
    <source>
        <dbReference type="Pfam" id="PF08123"/>
    </source>
</evidence>
<dbReference type="Proteomes" id="UP001162640">
    <property type="component" value="Unassembled WGS sequence"/>
</dbReference>
<dbReference type="PANTHER" id="PTHR21451:SF19">
    <property type="entry name" value="ACTIVATED IN BLOCKED UNFOLDED PROTEIN RESPONSE"/>
    <property type="match status" value="1"/>
</dbReference>
<dbReference type="EC" id="2.1.1.360" evidence="1"/>
<feature type="domain" description="DOT1" evidence="6">
    <location>
        <begin position="222"/>
        <end position="367"/>
    </location>
</feature>
<dbReference type="PANTHER" id="PTHR21451">
    <property type="entry name" value="HISTONE H3 METHYLTRANSFERASE"/>
    <property type="match status" value="1"/>
</dbReference>
<evidence type="ECO:0000256" key="3">
    <source>
        <dbReference type="ARBA" id="ARBA00022853"/>
    </source>
</evidence>
<dbReference type="SUPFAM" id="SSF53335">
    <property type="entry name" value="S-adenosyl-L-methionine-dependent methyltransferases"/>
    <property type="match status" value="2"/>
</dbReference>
<evidence type="ECO:0000313" key="8">
    <source>
        <dbReference type="Proteomes" id="UP001162640"/>
    </source>
</evidence>
<dbReference type="InterPro" id="IPR029063">
    <property type="entry name" value="SAM-dependent_MTases_sf"/>
</dbReference>
<dbReference type="Gene3D" id="1.10.10.60">
    <property type="entry name" value="Homeodomain-like"/>
    <property type="match status" value="1"/>
</dbReference>
<sequence>MSAASAHINNYSKLTSALDEQQKGLRDFAPPLNNALKSASVLDVFFLGDARERPPSSGEPWTSDEYARLVRLTVRYPVTTEHRWKEISYALAINPDPDDLQLREVKNKDQERLIEKNKDKKNPEDVIMEKCYYCHGCGNKNELTSKACESCATPWVTRSPEECFLQLPILYYNYKDKVLKMDDEVIMGQRIGTLFEPYTPDMGKEVSQKERAERNLYDEEYNYGEFGLQTFNKLIQRCKRIFGHMPEGQNGVFWDLGCGSGKLVVAAATLHPFTQCWGIDYLRNLTLVGDQMIKTFEGSENYNNERDYYRDITCRVVCSDLSESDAWVDNTTVILCHATCFSDEMMDRICEKARGMNVGTLFITVTKPLPDDKLWFRIGEDEAEMHWGLGFCKAKVRLCEDEAQRGAKRRSESTIFTAVMRLYEDSMRSEATSIKNILN</sequence>
<accession>A0A9W7EKE1</accession>
<evidence type="ECO:0000256" key="5">
    <source>
        <dbReference type="ARBA" id="ARBA00047770"/>
    </source>
</evidence>
<dbReference type="AlphaFoldDB" id="A0A9W7EKE1"/>
<comment type="catalytic activity">
    <reaction evidence="5">
        <text>L-lysyl(79)-[histone H3] + 3 S-adenosyl-L-methionine = N(6),N(6),N(6)-trimethyl-L-lysyl(79)-[histone H3] + 3 S-adenosyl-L-homocysteine + 3 H(+)</text>
        <dbReference type="Rhea" id="RHEA:60328"/>
        <dbReference type="Rhea" id="RHEA-COMP:15549"/>
        <dbReference type="Rhea" id="RHEA-COMP:15552"/>
        <dbReference type="ChEBI" id="CHEBI:15378"/>
        <dbReference type="ChEBI" id="CHEBI:29969"/>
        <dbReference type="ChEBI" id="CHEBI:57856"/>
        <dbReference type="ChEBI" id="CHEBI:59789"/>
        <dbReference type="ChEBI" id="CHEBI:61961"/>
        <dbReference type="EC" id="2.1.1.360"/>
    </reaction>
</comment>
<dbReference type="GO" id="GO:0140956">
    <property type="term" value="F:histone H3K79 trimethyltransferase activity"/>
    <property type="evidence" value="ECO:0007669"/>
    <property type="project" value="UniProtKB-EC"/>
</dbReference>
<dbReference type="InterPro" id="IPR030445">
    <property type="entry name" value="H3-K79_meTrfase"/>
</dbReference>
<proteinExistence type="predicted"/>
<gene>
    <name evidence="7" type="ORF">TL16_g09813</name>
</gene>